<protein>
    <recommendedName>
        <fullName evidence="2">Trafficking protein particle complex II-specific subunit 65 IgD3 domain-containing protein</fullName>
    </recommendedName>
</protein>
<dbReference type="Pfam" id="PF12735">
    <property type="entry name" value="IgD3_Trs65"/>
    <property type="match status" value="1"/>
</dbReference>
<dbReference type="AlphaFoldDB" id="A0A165D678"/>
<dbReference type="InParanoid" id="A0A165D678"/>
<evidence type="ECO:0000313" key="4">
    <source>
        <dbReference type="Proteomes" id="UP000076871"/>
    </source>
</evidence>
<name>A0A165D678_9APHY</name>
<feature type="compositionally biased region" description="Polar residues" evidence="1">
    <location>
        <begin position="388"/>
        <end position="399"/>
    </location>
</feature>
<dbReference type="GO" id="GO:0006891">
    <property type="term" value="P:intra-Golgi vesicle-mediated transport"/>
    <property type="evidence" value="ECO:0007669"/>
    <property type="project" value="InterPro"/>
</dbReference>
<feature type="compositionally biased region" description="Low complexity" evidence="1">
    <location>
        <begin position="611"/>
        <end position="622"/>
    </location>
</feature>
<proteinExistence type="predicted"/>
<evidence type="ECO:0000256" key="1">
    <source>
        <dbReference type="SAM" id="MobiDB-lite"/>
    </source>
</evidence>
<keyword evidence="4" id="KW-1185">Reference proteome</keyword>
<feature type="region of interest" description="Disordered" evidence="1">
    <location>
        <begin position="884"/>
        <end position="909"/>
    </location>
</feature>
<dbReference type="STRING" id="1314785.A0A165D678"/>
<gene>
    <name evidence="3" type="ORF">LAESUDRAFT_728468</name>
</gene>
<dbReference type="GO" id="GO:0005802">
    <property type="term" value="C:trans-Golgi network"/>
    <property type="evidence" value="ECO:0007669"/>
    <property type="project" value="TreeGrafter"/>
</dbReference>
<sequence length="981" mass="105990">MATFEELFNSNVLEVIAPQTSLEFPAGYTGDRATEWLSRLRADPTDRKVAFFDENIDLLLIIRFPTSGIDTERSDGGKPPMHLLSFLAHLQIAYDASYISPSAPPVNVPEIQRPPIPLRTTSMNQVKPAALLAVSHPSIFPPSTPHPIPSAAESDRQYVQAQGTPLSSGIWGEQKIARARESSDAFALLWNDQNDEWVAVYRMSVLVRFMNTRFPDPLLSLTVSATLREKALPVTPARRTLSSMIEEAGGLPGLVNPMSPARPSGIVGKEDEDDELLLGLEEINLLEGLQADPTFTSSDDPPLNLPSTRLGPKTRHDAFSLPPVPPSSASSQHHGARPPSSYGKPSHMVAGATFRKSYRKTMKVVSGFHVRMRTVFVPHFLLPRNGKSKQQLTDGNGSKVTAAADSEDEEDEYAREQRETGNEEHTVILSVEIENSFPDTPADSLLNFSFEIERADVTVSGTGAKTVLVSWGDNDTVFPLYIAPREQVNLLYAVSFLRGPELDECPVPPPSGPRAGSRTSLSAAGKRGSMQTAASSQDMHRSVSINISVRPFERAPESETITYPTKVYKSYWSCKLNFSSALTIPSAAPSEADPTELTVLPTPASPFPTVPASAPPTVTSPPASRPMSLQGQSVAGNKRYTLSALESPASASQVRKAKSPVNYQGPTAMLNPANQPQLPAQGPMTPTSSPTSGGMLNVPGNRGSLPPSVGLQSLYARSPAPTTTTYDMPAPDTYFSFSALGAGSAGQVTGFPIVEEPGTPRTPAYPAYPGSPLPVPPTPFWQAPLSQQNASAPGPSVDMRRDRQSILPTPGVNVLGFPTSAELGAEVEAEAEAGAEPIIVSVGLLSTARESKSKSRRDGEIYPLDQFTLDIFVFNQSSWTRRFEVSHPDERRRRRKGRTEKRKKGAIDGPGIVPLENRVRIGPLLPSTCQSVRMDFLALTPGVHPIDELVLTDVQSGYTMHLRSVIDVVVHEPPVEPTEPS</sequence>
<feature type="region of interest" description="Disordered" evidence="1">
    <location>
        <begin position="504"/>
        <end position="540"/>
    </location>
</feature>
<dbReference type="PANTHER" id="PTHR28159:SF1">
    <property type="entry name" value="TRAFFICKING PROTEIN PARTICLE COMPLEX II-SPECIFIC SUBUNIT 65"/>
    <property type="match status" value="1"/>
</dbReference>
<feature type="compositionally biased region" description="Basic residues" evidence="1">
    <location>
        <begin position="892"/>
        <end position="904"/>
    </location>
</feature>
<feature type="domain" description="Trafficking protein particle complex II-specific subunit 65 IgD3" evidence="2">
    <location>
        <begin position="903"/>
        <end position="970"/>
    </location>
</feature>
<evidence type="ECO:0000259" key="2">
    <source>
        <dbReference type="Pfam" id="PF12735"/>
    </source>
</evidence>
<feature type="region of interest" description="Disordered" evidence="1">
    <location>
        <begin position="292"/>
        <end position="347"/>
    </location>
</feature>
<reference evidence="3 4" key="1">
    <citation type="journal article" date="2016" name="Mol. Biol. Evol.">
        <title>Comparative Genomics of Early-Diverging Mushroom-Forming Fungi Provides Insights into the Origins of Lignocellulose Decay Capabilities.</title>
        <authorList>
            <person name="Nagy L.G."/>
            <person name="Riley R."/>
            <person name="Tritt A."/>
            <person name="Adam C."/>
            <person name="Daum C."/>
            <person name="Floudas D."/>
            <person name="Sun H."/>
            <person name="Yadav J.S."/>
            <person name="Pangilinan J."/>
            <person name="Larsson K.H."/>
            <person name="Matsuura K."/>
            <person name="Barry K."/>
            <person name="Labutti K."/>
            <person name="Kuo R."/>
            <person name="Ohm R.A."/>
            <person name="Bhattacharya S.S."/>
            <person name="Shirouzu T."/>
            <person name="Yoshinaga Y."/>
            <person name="Martin F.M."/>
            <person name="Grigoriev I.V."/>
            <person name="Hibbett D.S."/>
        </authorList>
    </citation>
    <scope>NUCLEOTIDE SEQUENCE [LARGE SCALE GENOMIC DNA]</scope>
    <source>
        <strain evidence="3 4">93-53</strain>
    </source>
</reference>
<dbReference type="InterPro" id="IPR055420">
    <property type="entry name" value="IgD3_Trs65"/>
</dbReference>
<dbReference type="GO" id="GO:1990071">
    <property type="term" value="C:TRAPPII protein complex"/>
    <property type="evidence" value="ECO:0007669"/>
    <property type="project" value="InterPro"/>
</dbReference>
<organism evidence="3 4">
    <name type="scientific">Laetiporus sulphureus 93-53</name>
    <dbReference type="NCBI Taxonomy" id="1314785"/>
    <lineage>
        <taxon>Eukaryota</taxon>
        <taxon>Fungi</taxon>
        <taxon>Dikarya</taxon>
        <taxon>Basidiomycota</taxon>
        <taxon>Agaricomycotina</taxon>
        <taxon>Agaricomycetes</taxon>
        <taxon>Polyporales</taxon>
        <taxon>Laetiporus</taxon>
    </lineage>
</organism>
<feature type="compositionally biased region" description="Basic and acidic residues" evidence="1">
    <location>
        <begin position="414"/>
        <end position="425"/>
    </location>
</feature>
<dbReference type="InterPro" id="IPR024662">
    <property type="entry name" value="Trs65"/>
</dbReference>
<evidence type="ECO:0000313" key="3">
    <source>
        <dbReference type="EMBL" id="KZT04225.1"/>
    </source>
</evidence>
<dbReference type="EMBL" id="KV427638">
    <property type="protein sequence ID" value="KZT04225.1"/>
    <property type="molecule type" value="Genomic_DNA"/>
</dbReference>
<feature type="region of interest" description="Disordered" evidence="1">
    <location>
        <begin position="611"/>
        <end position="630"/>
    </location>
</feature>
<dbReference type="PANTHER" id="PTHR28159">
    <property type="entry name" value="TRAFFICKING PROTEIN PARTICLE COMPLEX II-SPECIFIC SUBUNIT 65"/>
    <property type="match status" value="1"/>
</dbReference>
<feature type="region of interest" description="Disordered" evidence="1">
    <location>
        <begin position="665"/>
        <end position="691"/>
    </location>
</feature>
<feature type="region of interest" description="Disordered" evidence="1">
    <location>
        <begin position="386"/>
        <end position="425"/>
    </location>
</feature>
<dbReference type="RefSeq" id="XP_040761965.1">
    <property type="nucleotide sequence ID" value="XM_040909444.1"/>
</dbReference>
<dbReference type="OrthoDB" id="24630at2759"/>
<dbReference type="Proteomes" id="UP000076871">
    <property type="component" value="Unassembled WGS sequence"/>
</dbReference>
<feature type="compositionally biased region" description="Polar residues" evidence="1">
    <location>
        <begin position="529"/>
        <end position="540"/>
    </location>
</feature>
<accession>A0A165D678</accession>
<feature type="compositionally biased region" description="Polar residues" evidence="1">
    <location>
        <begin position="672"/>
        <end position="691"/>
    </location>
</feature>
<dbReference type="GeneID" id="63826473"/>